<dbReference type="PRINTS" id="PR00313">
    <property type="entry name" value="CABNDNGRPT"/>
</dbReference>
<accession>A0A1V3IR10</accession>
<dbReference type="InterPro" id="IPR001343">
    <property type="entry name" value="Hemolysn_Ca-bd"/>
</dbReference>
<protein>
    <recommendedName>
        <fullName evidence="6">Haemolysin-type calcium binding-related domain-containing protein</fullName>
    </recommendedName>
</protein>
<dbReference type="InterPro" id="IPR038283">
    <property type="entry name" value="Channel_colicin_C_sf"/>
</dbReference>
<dbReference type="SUPFAM" id="SSF51120">
    <property type="entry name" value="beta-Roll"/>
    <property type="match status" value="2"/>
</dbReference>
<dbReference type="EMBL" id="MLHJ01000012">
    <property type="protein sequence ID" value="OOF44667.1"/>
    <property type="molecule type" value="Genomic_DNA"/>
</dbReference>
<dbReference type="GO" id="GO:0005509">
    <property type="term" value="F:calcium ion binding"/>
    <property type="evidence" value="ECO:0007669"/>
    <property type="project" value="InterPro"/>
</dbReference>
<proteinExistence type="predicted"/>
<sequence length="708" mass="79876">MGRFDCDKDTTCLDTIEVTERSENHNNRSDSDKYSNRGQRNKTIKFKGLTLSTRDTFQFWTVSKRGNTYIVYSVKGKKYLLAEVIEGRTIIFDQRDNDGIIFGGYDSKTGERRIFIGFDVTDEEFLKNDNPSSAVRTMTVQELLNSNNGNLDSLKGNFRVVEELSKKVKNTPSNNQNSDVLGKIKDTMSISESTLKGLIEDENKYREALQKAGKLSEAEALRTATEIKNIFSTRLGLIGKTLTYSEFVDDLKKGYVEGDWSKLEKFTRDALEGLIGAKAGEIISKLFVISLSMVFNISPHLRIFKLFSIGTSIFSAYFANEANITELFTDKSLFNKDGELFSLTKDHYLSASGNINLPENIKNAQLSGNKNSRITGNRDDNILKGNSGNNALYGNNGNDTLFGDLGNDKLFGGEGNDILEGGKGNDYLEGGEGDDIYQFNFDDGNDTIIDNKGNDKILLGKGIEFEKTYFTLENNKLKLSFIDTNSSISIDQIFKKIGSLKINKNISINFHNGKSLNYNDILNIIKNKNNQVKNSIKYEFYDRKLFSPQKNTTLVGGNGKDFLQGNRENNRLEGKDGDDVYYFSGSIGNDVIYDNNGNDKIYLDESFYGKDILFTKENLDLRLSFPQTNESILIKDFNKLTVRKRGFGIKRKSFFNKLETLQIGNDVSIDINQLVNNMSLFAVNVNNDVIYLSDNLERLNKSINRIYL</sequence>
<dbReference type="STRING" id="1908260.BKK50_01710"/>
<dbReference type="PANTHER" id="PTHR38340">
    <property type="entry name" value="S-LAYER PROTEIN"/>
    <property type="match status" value="1"/>
</dbReference>
<dbReference type="Gene3D" id="2.150.10.10">
    <property type="entry name" value="Serralysin-like metalloprotease, C-terminal"/>
    <property type="match status" value="2"/>
</dbReference>
<evidence type="ECO:0000256" key="1">
    <source>
        <dbReference type="ARBA" id="ARBA00004613"/>
    </source>
</evidence>
<dbReference type="PANTHER" id="PTHR38340:SF1">
    <property type="entry name" value="S-LAYER PROTEIN"/>
    <property type="match status" value="1"/>
</dbReference>
<evidence type="ECO:0000256" key="2">
    <source>
        <dbReference type="ARBA" id="ARBA00022525"/>
    </source>
</evidence>
<comment type="caution">
    <text evidence="4">The sequence shown here is derived from an EMBL/GenBank/DDBJ whole genome shotgun (WGS) entry which is preliminary data.</text>
</comment>
<dbReference type="OrthoDB" id="1676884at2"/>
<dbReference type="InterPro" id="IPR011049">
    <property type="entry name" value="Serralysin-like_metalloprot_C"/>
</dbReference>
<gene>
    <name evidence="4" type="ORF">BKK50_01710</name>
</gene>
<dbReference type="Pfam" id="PF00353">
    <property type="entry name" value="HemolysinCabind"/>
    <property type="match status" value="4"/>
</dbReference>
<reference evidence="4 5" key="1">
    <citation type="submission" date="2016-10" db="EMBL/GenBank/DDBJ databases">
        <title>Rodentibacter gen. nov. and new species.</title>
        <authorList>
            <person name="Christensen H."/>
        </authorList>
    </citation>
    <scope>NUCLEOTIDE SEQUENCE [LARGE SCALE GENOMIC DNA]</scope>
    <source>
        <strain evidence="4 5">CCUG17206</strain>
    </source>
</reference>
<evidence type="ECO:0000313" key="5">
    <source>
        <dbReference type="Proteomes" id="UP000189433"/>
    </source>
</evidence>
<dbReference type="RefSeq" id="WP_077414731.1">
    <property type="nucleotide sequence ID" value="NZ_MLHJ01000012.1"/>
</dbReference>
<comment type="subcellular location">
    <subcellularLocation>
        <location evidence="1">Secreted</location>
    </subcellularLocation>
</comment>
<dbReference type="Proteomes" id="UP000189433">
    <property type="component" value="Unassembled WGS sequence"/>
</dbReference>
<evidence type="ECO:0000256" key="3">
    <source>
        <dbReference type="ARBA" id="ARBA00022837"/>
    </source>
</evidence>
<evidence type="ECO:0008006" key="6">
    <source>
        <dbReference type="Google" id="ProtNLM"/>
    </source>
</evidence>
<organism evidence="4 5">
    <name type="scientific">Rodentibacter rarus</name>
    <dbReference type="NCBI Taxonomy" id="1908260"/>
    <lineage>
        <taxon>Bacteria</taxon>
        <taxon>Pseudomonadati</taxon>
        <taxon>Pseudomonadota</taxon>
        <taxon>Gammaproteobacteria</taxon>
        <taxon>Pasteurellales</taxon>
        <taxon>Pasteurellaceae</taxon>
        <taxon>Rodentibacter</taxon>
    </lineage>
</organism>
<dbReference type="AlphaFoldDB" id="A0A1V3IR10"/>
<keyword evidence="5" id="KW-1185">Reference proteome</keyword>
<dbReference type="PROSITE" id="PS00330">
    <property type="entry name" value="HEMOLYSIN_CALCIUM"/>
    <property type="match status" value="3"/>
</dbReference>
<dbReference type="InterPro" id="IPR018511">
    <property type="entry name" value="Hemolysin-typ_Ca-bd_CS"/>
</dbReference>
<evidence type="ECO:0000313" key="4">
    <source>
        <dbReference type="EMBL" id="OOF44667.1"/>
    </source>
</evidence>
<dbReference type="InterPro" id="IPR050557">
    <property type="entry name" value="RTX_toxin/Mannuronan_C5-epim"/>
</dbReference>
<dbReference type="GO" id="GO:0005576">
    <property type="term" value="C:extracellular region"/>
    <property type="evidence" value="ECO:0007669"/>
    <property type="project" value="UniProtKB-SubCell"/>
</dbReference>
<name>A0A1V3IR10_9PAST</name>
<dbReference type="Gene3D" id="1.10.490.30">
    <property type="entry name" value="Colicin"/>
    <property type="match status" value="1"/>
</dbReference>
<keyword evidence="3" id="KW-0106">Calcium</keyword>
<keyword evidence="2" id="KW-0964">Secreted</keyword>